<accession>G5A0Z3</accession>
<protein>
    <submittedName>
        <fullName evidence="1">Uncharacterized protein</fullName>
    </submittedName>
</protein>
<evidence type="ECO:0000313" key="1">
    <source>
        <dbReference type="EMBL" id="EGZ10625.1"/>
    </source>
</evidence>
<dbReference type="InParanoid" id="G5A0Z3"/>
<dbReference type="GeneID" id="20660169"/>
<sequence length="81" mass="8906">VYTNLVLLTSVGPEARYKKFDVAPDSDLKGAAHVNKKSLDKIVHNTAKPDLMPKEAATDECMDRSSAQPRYVKLKGILHVA</sequence>
<organism evidence="1 2">
    <name type="scientific">Phytophthora sojae (strain P6497)</name>
    <name type="common">Soybean stem and root rot agent</name>
    <name type="synonym">Phytophthora megasperma f. sp. glycines</name>
    <dbReference type="NCBI Taxonomy" id="1094619"/>
    <lineage>
        <taxon>Eukaryota</taxon>
        <taxon>Sar</taxon>
        <taxon>Stramenopiles</taxon>
        <taxon>Oomycota</taxon>
        <taxon>Peronosporomycetes</taxon>
        <taxon>Peronosporales</taxon>
        <taxon>Peronosporaceae</taxon>
        <taxon>Phytophthora</taxon>
    </lineage>
</organism>
<dbReference type="KEGG" id="psoj:PHYSODRAFT_519360"/>
<dbReference type="AlphaFoldDB" id="G5A0Z3"/>
<name>G5A0Z3_PHYSP</name>
<keyword evidence="2" id="KW-1185">Reference proteome</keyword>
<dbReference type="EMBL" id="JH159158">
    <property type="protein sequence ID" value="EGZ10625.1"/>
    <property type="molecule type" value="Genomic_DNA"/>
</dbReference>
<evidence type="ECO:0000313" key="2">
    <source>
        <dbReference type="Proteomes" id="UP000002640"/>
    </source>
</evidence>
<feature type="non-terminal residue" evidence="1">
    <location>
        <position position="1"/>
    </location>
</feature>
<proteinExistence type="predicted"/>
<dbReference type="Proteomes" id="UP000002640">
    <property type="component" value="Unassembled WGS sequence"/>
</dbReference>
<dbReference type="RefSeq" id="XP_009533370.1">
    <property type="nucleotide sequence ID" value="XM_009535075.1"/>
</dbReference>
<gene>
    <name evidence="1" type="ORF">PHYSODRAFT_519360</name>
</gene>
<reference evidence="1 2" key="1">
    <citation type="journal article" date="2006" name="Science">
        <title>Phytophthora genome sequences uncover evolutionary origins and mechanisms of pathogenesis.</title>
        <authorList>
            <person name="Tyler B.M."/>
            <person name="Tripathy S."/>
            <person name="Zhang X."/>
            <person name="Dehal P."/>
            <person name="Jiang R.H."/>
            <person name="Aerts A."/>
            <person name="Arredondo F.D."/>
            <person name="Baxter L."/>
            <person name="Bensasson D."/>
            <person name="Beynon J.L."/>
            <person name="Chapman J."/>
            <person name="Damasceno C.M."/>
            <person name="Dorrance A.E."/>
            <person name="Dou D."/>
            <person name="Dickerman A.W."/>
            <person name="Dubchak I.L."/>
            <person name="Garbelotto M."/>
            <person name="Gijzen M."/>
            <person name="Gordon S.G."/>
            <person name="Govers F."/>
            <person name="Grunwald N.J."/>
            <person name="Huang W."/>
            <person name="Ivors K.L."/>
            <person name="Jones R.W."/>
            <person name="Kamoun S."/>
            <person name="Krampis K."/>
            <person name="Lamour K.H."/>
            <person name="Lee M.K."/>
            <person name="McDonald W.H."/>
            <person name="Medina M."/>
            <person name="Meijer H.J."/>
            <person name="Nordberg E.K."/>
            <person name="Maclean D.J."/>
            <person name="Ospina-Giraldo M.D."/>
            <person name="Morris P.F."/>
            <person name="Phuntumart V."/>
            <person name="Putnam N.H."/>
            <person name="Rash S."/>
            <person name="Rose J.K."/>
            <person name="Sakihama Y."/>
            <person name="Salamov A.A."/>
            <person name="Savidor A."/>
            <person name="Scheuring C.F."/>
            <person name="Smith B.M."/>
            <person name="Sobral B.W."/>
            <person name="Terry A."/>
            <person name="Torto-Alalibo T.A."/>
            <person name="Win J."/>
            <person name="Xu Z."/>
            <person name="Zhang H."/>
            <person name="Grigoriev I.V."/>
            <person name="Rokhsar D.S."/>
            <person name="Boore J.L."/>
        </authorList>
    </citation>
    <scope>NUCLEOTIDE SEQUENCE [LARGE SCALE GENOMIC DNA]</scope>
    <source>
        <strain evidence="1 2">P6497</strain>
    </source>
</reference>